<feature type="region of interest" description="Disordered" evidence="7">
    <location>
        <begin position="543"/>
        <end position="590"/>
    </location>
</feature>
<dbReference type="GO" id="GO:0090694">
    <property type="term" value="C:Scc2-Scc4 cohesin loading complex"/>
    <property type="evidence" value="ECO:0007669"/>
    <property type="project" value="TreeGrafter"/>
</dbReference>
<evidence type="ECO:0000259" key="8">
    <source>
        <dbReference type="Pfam" id="PF12830"/>
    </source>
</evidence>
<feature type="compositionally biased region" description="Basic and acidic residues" evidence="7">
    <location>
        <begin position="1346"/>
        <end position="1380"/>
    </location>
</feature>
<feature type="compositionally biased region" description="Polar residues" evidence="7">
    <location>
        <begin position="2638"/>
        <end position="2651"/>
    </location>
</feature>
<proteinExistence type="inferred from homology"/>
<dbReference type="Pfam" id="PF12830">
    <property type="entry name" value="Nipped-B_C"/>
    <property type="match status" value="1"/>
</dbReference>
<evidence type="ECO:0000256" key="3">
    <source>
        <dbReference type="ARBA" id="ARBA00022737"/>
    </source>
</evidence>
<keyword evidence="5 6" id="KW-0131">Cell cycle</keyword>
<evidence type="ECO:0000256" key="2">
    <source>
        <dbReference type="ARBA" id="ARBA00009252"/>
    </source>
</evidence>
<dbReference type="Pfam" id="PF12765">
    <property type="entry name" value="Cohesin_HEAT"/>
    <property type="match status" value="1"/>
</dbReference>
<feature type="region of interest" description="Disordered" evidence="7">
    <location>
        <begin position="226"/>
        <end position="272"/>
    </location>
</feature>
<feature type="region of interest" description="Disordered" evidence="7">
    <location>
        <begin position="2229"/>
        <end position="2300"/>
    </location>
</feature>
<feature type="compositionally biased region" description="Polar residues" evidence="7">
    <location>
        <begin position="2243"/>
        <end position="2257"/>
    </location>
</feature>
<dbReference type="Gene3D" id="1.25.10.10">
    <property type="entry name" value="Leucine-rich Repeat Variant"/>
    <property type="match status" value="2"/>
</dbReference>
<dbReference type="InterPro" id="IPR033031">
    <property type="entry name" value="Scc2/Nipped-B"/>
</dbReference>
<feature type="compositionally biased region" description="Polar residues" evidence="7">
    <location>
        <begin position="543"/>
        <end position="572"/>
    </location>
</feature>
<evidence type="ECO:0000256" key="1">
    <source>
        <dbReference type="ARBA" id="ARBA00004123"/>
    </source>
</evidence>
<feature type="compositionally biased region" description="Polar residues" evidence="7">
    <location>
        <begin position="714"/>
        <end position="726"/>
    </location>
</feature>
<evidence type="ECO:0000256" key="4">
    <source>
        <dbReference type="ARBA" id="ARBA00023242"/>
    </source>
</evidence>
<feature type="compositionally biased region" description="Basic residues" evidence="7">
    <location>
        <begin position="2772"/>
        <end position="2784"/>
    </location>
</feature>
<feature type="region of interest" description="Disordered" evidence="7">
    <location>
        <begin position="2623"/>
        <end position="2651"/>
    </location>
</feature>
<evidence type="ECO:0000256" key="5">
    <source>
        <dbReference type="ARBA" id="ARBA00023306"/>
    </source>
</evidence>
<feature type="region of interest" description="Disordered" evidence="7">
    <location>
        <begin position="2447"/>
        <end position="2471"/>
    </location>
</feature>
<feature type="compositionally biased region" description="Basic and acidic residues" evidence="7">
    <location>
        <begin position="743"/>
        <end position="752"/>
    </location>
</feature>
<feature type="compositionally biased region" description="Low complexity" evidence="7">
    <location>
        <begin position="2273"/>
        <end position="2286"/>
    </location>
</feature>
<name>A0A0X3NT48_SCHSO</name>
<evidence type="ECO:0000256" key="7">
    <source>
        <dbReference type="SAM" id="MobiDB-lite"/>
    </source>
</evidence>
<feature type="region of interest" description="Disordered" evidence="7">
    <location>
        <begin position="2692"/>
        <end position="2807"/>
    </location>
</feature>
<dbReference type="EMBL" id="GEEE01020296">
    <property type="protein sequence ID" value="JAP42929.1"/>
    <property type="molecule type" value="Transcribed_RNA"/>
</dbReference>
<feature type="region of interest" description="Disordered" evidence="7">
    <location>
        <begin position="1303"/>
        <end position="1427"/>
    </location>
</feature>
<dbReference type="InterPro" id="IPR011989">
    <property type="entry name" value="ARM-like"/>
</dbReference>
<keyword evidence="3 6" id="KW-0677">Repeat</keyword>
<dbReference type="PANTHER" id="PTHR21704:SF18">
    <property type="entry name" value="NIPPED-B-LIKE PROTEIN"/>
    <property type="match status" value="1"/>
</dbReference>
<feature type="compositionally biased region" description="Polar residues" evidence="7">
    <location>
        <begin position="2692"/>
        <end position="2705"/>
    </location>
</feature>
<feature type="compositionally biased region" description="Acidic residues" evidence="7">
    <location>
        <begin position="1306"/>
        <end position="1317"/>
    </location>
</feature>
<dbReference type="GO" id="GO:0071169">
    <property type="term" value="P:establishment of protein localization to chromatin"/>
    <property type="evidence" value="ECO:0007669"/>
    <property type="project" value="TreeGrafter"/>
</dbReference>
<comment type="subcellular location">
    <subcellularLocation>
        <location evidence="1 6">Nucleus</location>
    </subcellularLocation>
</comment>
<feature type="compositionally biased region" description="Basic and acidic residues" evidence="7">
    <location>
        <begin position="664"/>
        <end position="689"/>
    </location>
</feature>
<evidence type="ECO:0000313" key="9">
    <source>
        <dbReference type="EMBL" id="JAP42929.1"/>
    </source>
</evidence>
<organism evidence="9">
    <name type="scientific">Schistocephalus solidus</name>
    <name type="common">Tapeworm</name>
    <dbReference type="NCBI Taxonomy" id="70667"/>
    <lineage>
        <taxon>Eukaryota</taxon>
        <taxon>Metazoa</taxon>
        <taxon>Spiralia</taxon>
        <taxon>Lophotrochozoa</taxon>
        <taxon>Platyhelminthes</taxon>
        <taxon>Cestoda</taxon>
        <taxon>Eucestoda</taxon>
        <taxon>Diphyllobothriidea</taxon>
        <taxon>Diphyllobothriidae</taxon>
        <taxon>Schistocephalus</taxon>
    </lineage>
</organism>
<dbReference type="CDD" id="cd23958">
    <property type="entry name" value="SCC2"/>
    <property type="match status" value="1"/>
</dbReference>
<feature type="compositionally biased region" description="Acidic residues" evidence="7">
    <location>
        <begin position="2789"/>
        <end position="2807"/>
    </location>
</feature>
<dbReference type="GO" id="GO:0003682">
    <property type="term" value="F:chromatin binding"/>
    <property type="evidence" value="ECO:0007669"/>
    <property type="project" value="TreeGrafter"/>
</dbReference>
<dbReference type="InterPro" id="IPR026003">
    <property type="entry name" value="Cohesin_HEAT"/>
</dbReference>
<feature type="compositionally biased region" description="Polar residues" evidence="7">
    <location>
        <begin position="129"/>
        <end position="139"/>
    </location>
</feature>
<dbReference type="InterPro" id="IPR024986">
    <property type="entry name" value="Nipped-B_C"/>
</dbReference>
<feature type="domain" description="Sister chromatid cohesion C-terminal" evidence="8">
    <location>
        <begin position="2123"/>
        <end position="2392"/>
    </location>
</feature>
<feature type="compositionally biased region" description="Basic and acidic residues" evidence="7">
    <location>
        <begin position="255"/>
        <end position="269"/>
    </location>
</feature>
<dbReference type="GO" id="GO:0061775">
    <property type="term" value="F:cohesin loader activity"/>
    <property type="evidence" value="ECO:0007669"/>
    <property type="project" value="InterPro"/>
</dbReference>
<dbReference type="GO" id="GO:0140588">
    <property type="term" value="P:chromatin looping"/>
    <property type="evidence" value="ECO:0007669"/>
    <property type="project" value="InterPro"/>
</dbReference>
<dbReference type="SUPFAM" id="SSF48371">
    <property type="entry name" value="ARM repeat"/>
    <property type="match status" value="1"/>
</dbReference>
<feature type="compositionally biased region" description="Low complexity" evidence="7">
    <location>
        <begin position="1413"/>
        <end position="1427"/>
    </location>
</feature>
<dbReference type="GO" id="GO:0034087">
    <property type="term" value="P:establishment of mitotic sister chromatid cohesion"/>
    <property type="evidence" value="ECO:0007669"/>
    <property type="project" value="TreeGrafter"/>
</dbReference>
<dbReference type="InterPro" id="IPR016024">
    <property type="entry name" value="ARM-type_fold"/>
</dbReference>
<sequence length="2807" mass="308645">MNGDISRIPIQSLGAVFSLTDILPELPLPSALPHGPGNDTFLSDSVLSNDAVRCLLSKDETLTSILAEALTNVSTDNIDLNDNPSTEALDSSNLPPLLVSVLQKNDSVFHRKRGSYLESQKKHGVPNCKWNSQSKNDPNGSLDEISESPSKKKHKKKKHKRRKSDHNDNNASSGVDSAAATPAGSSCGARSTSEDVISSATPQVPYGVSVNVNPDEKKILLKFSFKRPPTDDSTCNHVQSTESKAKKEKKTKRSKDHDCKRHRSLESKQPKVSAGYLFESKPNQGLPFSKPTCDPIDPFEMSPQLVLSANGTAPMPTKLISNVPSNFTSSEQLDHKTSLPPPSTLSPNSMLEGIAAISSSSSHPADLRMVFDTSIINSSSSRMDYASPDLFLNDLAVSHAFNSSTSHPVAPAPPNFSVMDYDNYIPTDLLGMTANLAPSVSSGPLFSGETGQASNCSPSQESKVYRGSFMVASHLDYDLKRPTQDQALFLDNIPTSTSVPEFHNSALHMSTPQKVSSSHLKGYDIASLADPMSQVTPMGLASYLNSSQQNPKSTPSMQSPNNAHLHSTSKAVNASGKPPRRRPIVSRRRRRNELEDLRSWAVKYPSGTPTSASLKPNAVDRLSDETSSWDATVGSYSQALGERAKRRKRMANHPSALTSDFVYENDKDYPKPLPPRGEDMEGDSTEKPATDISIGGEDAEAGGGGRTSDDESSAHISTRYSRTGVNKRSYAGMDDNEDVPDDECYKDPETGSRRRRKANDDDEPFEVRLKEPAEQRFPHLQKAAEQVRPTRERVRFKAFGTQLSESSASANSLKKFLSRVDKILEAVEELDLLTPMVKGSSLKKMDGDVINVDEDEAEAEEAAVALADASVPAEATIAPSDLAELSKDVAKLKSTGSANQVPMDRLLKLLTLLLLNVRDGANVTPTSSQDASDRRESRLWREIAMERVTRSVQSSLISITLMTSKDMPREIYLEDVIEQVVQVTRFQLSNCIYPEYDPAYRVENTAKDNQNSIKSRRARERDIHKSTAIVHLYYRLVEIVSSLAELVNMQRLTDSLVLALSSLGVSAFFVENVTELQLAALKLVTGIFSQYEAHRNLIVEDIIASIARLPSSKKNLRAYRLNSEESIQMFTALALLLVQSVIELPTRPTDQKASSANADEISAAAAANNPDPSKAKPSRPDDEVLVTSSYQTALRTAHSFLAVFLKKSTTRGEDDYRIIFENFVNDLLLTVNKPEWPAAEVMLSLLGSLLVQQFNNKSLDQAIRVTSVDYLGTVASTLRHDAVTSQLKEHDIDLIIKELIDGNQSDSEEEEASEAETTEAKSDLEERKKKARRKEEEEQEQDENKDEIKENGLAPETKDSKSEPVDEEATKKTDDGEKGDIQVPSAEAVISIDGVQKETAANGRRHKRKSTLANSTNTPATDPAPSAPAEMDRILVLRDAMLDYLLEDAANPVALYACKFYMAQWLEDCSKEVERAQRLANASESETGETAEAQTSSAVPQPSGRRSSRRVVPPTTSTSLSATDLAEQRRQYLMDRLRDDPANWRLRCRAKGNRLGSSVMVNAGGTNPFSRQSEKLRVLFKGTIDYEDAYLICRYLASLRPFSQSFDVYLSQICKLLSESSVAVRTKALRCLSAVVEADPGVLARCDIELAVRSRLHDSSTSVREAAVDLLGRFLVCRPELTAQYYPMLSDRIRDTGVSVRKRVIRILRDICIEQPDFARIADICVMIIRRVKDEESVKKLVNEVFQTLWFTPVREKESVKLLRKVMNITDVVAASKETGYEWFEQFLESLLSKEEGEKVRPVEKACVQIVECLVQNIMRLEEIPGQTNRLVACLATLHLFTKIRPQLMVKHAMLIQPYLSIRGHGTSDAHILHYVARILEVTVPLLEHPSETFLAQLEEDMVRLTLRQGKIVLESCVACLGAVVNQVSKNYSLTRDCFSRFFNALVRFKDDLTAEPEKPISPQIRPSILRALFTVGLLCKHFDPNVFQRGTQPKILDQVFDTLMFFSEQLKTDLEMRKKALAGLGFLCTRHHELLCGSRLCNFYHHLLQAPHPPQSTGSAANTSSRPQSDGSVELKNLVLENLLHFFLEEERRMLEADAKWKACHKEESLKIMGDVASGIGSHVAQAYLKDILESFFSPSPSVRLTSLSVITTILRQGLIHPVQTVPYLIATQTDYDPNVRFKAETQLQEIDNKFPGFISMRATQGVCMSFRLQAVLHASGCLHKTDARPDEPAAAAASVPEGTSATCTPQQTPQKTASASSTRRSTRHHNQQSQQSESENLSQETVSAPTAVVPDSGGRTPAALPVVIDYGAIRGSRNVDSDIPSALNSQLYSMLRGNRGQRRSFLNGLLALFDDSQRLSLARLVYVADNLAFFPYQCQEEPLFVIHHIDLTVSMNGSTLLQSVREALFPEFKAALEAAMAAQRAAEAESTAAAVPGISDDHPAIQQQNQQTTASEGRQTRAESAAATPSKQSLFKLTASASSSSVLNVGREATSSFNSSITSLYVDEENEDAMVTRLVSSGPAGFAAVRNAVHASRACLLLLNLKQYLKDVYGMTDSKVQKYSPTDSSKLWEKQLTRRSGVRFVPTLCLRSAAEEIAEVASNAIAPRAVASSDEKAVAEANSGSAAAEEQQSFANTASNAQPEDTQEISTEAARALVFEFLEFRKLILSIDPPDEDDTLDTSMNAGEVGQSLQAGDTATDTVPTRLPPGRTLVPQTHGRSSDEEDENSDDSNAGGASRLLLAQSAPQRRRGASGSAIATRSARVTRPTPTKRRSTRQKRMRVVLSSDEDSESPFESEASDADSS</sequence>
<feature type="compositionally biased region" description="Basic residues" evidence="7">
    <location>
        <begin position="151"/>
        <end position="164"/>
    </location>
</feature>
<feature type="compositionally biased region" description="Low complexity" evidence="7">
    <location>
        <begin position="1482"/>
        <end position="1523"/>
    </location>
</feature>
<accession>A0A0X3NT48</accession>
<evidence type="ECO:0000256" key="6">
    <source>
        <dbReference type="RuleBase" id="RU364107"/>
    </source>
</evidence>
<feature type="compositionally biased region" description="Low complexity" evidence="7">
    <location>
        <begin position="2623"/>
        <end position="2637"/>
    </location>
</feature>
<dbReference type="PANTHER" id="PTHR21704">
    <property type="entry name" value="NIPPED-B-LIKE PROTEIN DELANGIN SCC2-RELATED"/>
    <property type="match status" value="1"/>
</dbReference>
<gene>
    <name evidence="9" type="ORF">TR128147</name>
</gene>
<feature type="region of interest" description="Disordered" evidence="7">
    <location>
        <begin position="117"/>
        <end position="196"/>
    </location>
</feature>
<reference evidence="9" key="1">
    <citation type="submission" date="2016-01" db="EMBL/GenBank/DDBJ databases">
        <title>Reference transcriptome for the parasite Schistocephalus solidus: insights into the molecular evolution of parasitism.</title>
        <authorList>
            <person name="Hebert F.O."/>
            <person name="Grambauer S."/>
            <person name="Barber I."/>
            <person name="Landry C.R."/>
            <person name="Aubin-Horth N."/>
        </authorList>
    </citation>
    <scope>NUCLEOTIDE SEQUENCE</scope>
</reference>
<feature type="compositionally biased region" description="Polar residues" evidence="7">
    <location>
        <begin position="2447"/>
        <end position="2459"/>
    </location>
</feature>
<feature type="region of interest" description="Disordered" evidence="7">
    <location>
        <begin position="1480"/>
        <end position="1523"/>
    </location>
</feature>
<comment type="similarity">
    <text evidence="2 6">Belongs to the SCC2/Nipped-B family.</text>
</comment>
<feature type="compositionally biased region" description="Basic and acidic residues" evidence="7">
    <location>
        <begin position="1318"/>
        <end position="1336"/>
    </location>
</feature>
<dbReference type="GO" id="GO:0010468">
    <property type="term" value="P:regulation of gene expression"/>
    <property type="evidence" value="ECO:0007669"/>
    <property type="project" value="InterPro"/>
</dbReference>
<feature type="region of interest" description="Disordered" evidence="7">
    <location>
        <begin position="642"/>
        <end position="765"/>
    </location>
</feature>
<keyword evidence="4 6" id="KW-0539">Nucleus</keyword>
<dbReference type="GO" id="GO:1990414">
    <property type="term" value="P:replication-born double-strand break repair via sister chromatid exchange"/>
    <property type="evidence" value="ECO:0007669"/>
    <property type="project" value="TreeGrafter"/>
</dbReference>
<feature type="compositionally biased region" description="Basic residues" evidence="7">
    <location>
        <begin position="578"/>
        <end position="590"/>
    </location>
</feature>
<protein>
    <recommendedName>
        <fullName evidence="6">Nipped-B protein</fullName>
    </recommendedName>
</protein>